<protein>
    <submittedName>
        <fullName evidence="1">Uncharacterized protein</fullName>
    </submittedName>
</protein>
<keyword evidence="2" id="KW-1185">Reference proteome</keyword>
<dbReference type="AlphaFoldDB" id="A0A1H8HXM9"/>
<accession>A0A1H8HXM9</accession>
<name>A0A1H8HXM9_9SPHN</name>
<evidence type="ECO:0000313" key="2">
    <source>
        <dbReference type="Proteomes" id="UP000199206"/>
    </source>
</evidence>
<dbReference type="EMBL" id="FOCF01000009">
    <property type="protein sequence ID" value="SEN60999.1"/>
    <property type="molecule type" value="Genomic_DNA"/>
</dbReference>
<sequence>MAKVYSTGADTVRRRPYARCQALCAEELSGKERFSFDLYYLAGSRLALRPCERPADKVIHFVMRYMPNEIANR</sequence>
<proteinExistence type="predicted"/>
<evidence type="ECO:0000313" key="1">
    <source>
        <dbReference type="EMBL" id="SEN60999.1"/>
    </source>
</evidence>
<organism evidence="1 2">
    <name type="scientific">Sphingomonas gellani</name>
    <dbReference type="NCBI Taxonomy" id="1166340"/>
    <lineage>
        <taxon>Bacteria</taxon>
        <taxon>Pseudomonadati</taxon>
        <taxon>Pseudomonadota</taxon>
        <taxon>Alphaproteobacteria</taxon>
        <taxon>Sphingomonadales</taxon>
        <taxon>Sphingomonadaceae</taxon>
        <taxon>Sphingomonas</taxon>
    </lineage>
</organism>
<dbReference type="STRING" id="1166340.SAMN05192583_3142"/>
<reference evidence="2" key="1">
    <citation type="submission" date="2016-10" db="EMBL/GenBank/DDBJ databases">
        <authorList>
            <person name="Varghese N."/>
            <person name="Submissions S."/>
        </authorList>
    </citation>
    <scope>NUCLEOTIDE SEQUENCE [LARGE SCALE GENOMIC DNA]</scope>
    <source>
        <strain evidence="2">S6-262</strain>
    </source>
</reference>
<dbReference type="Proteomes" id="UP000199206">
    <property type="component" value="Unassembled WGS sequence"/>
</dbReference>
<gene>
    <name evidence="1" type="ORF">SAMN05192583_3142</name>
</gene>